<accession>A0AAE9YM23</accession>
<dbReference type="Gene3D" id="2.60.40.2970">
    <property type="match status" value="1"/>
</dbReference>
<dbReference type="Proteomes" id="UP000032568">
    <property type="component" value="Chromosome"/>
</dbReference>
<evidence type="ECO:0008006" key="3">
    <source>
        <dbReference type="Google" id="ProtNLM"/>
    </source>
</evidence>
<protein>
    <recommendedName>
        <fullName evidence="3">Protease</fullName>
    </recommendedName>
</protein>
<dbReference type="AlphaFoldDB" id="A0AAE9YM23"/>
<keyword evidence="2" id="KW-1185">Reference proteome</keyword>
<evidence type="ECO:0000313" key="2">
    <source>
        <dbReference type="Proteomes" id="UP000032568"/>
    </source>
</evidence>
<organism evidence="1 2">
    <name type="scientific">Thalassomonas actiniarum</name>
    <dbReference type="NCBI Taxonomy" id="485447"/>
    <lineage>
        <taxon>Bacteria</taxon>
        <taxon>Pseudomonadati</taxon>
        <taxon>Pseudomonadota</taxon>
        <taxon>Gammaproteobacteria</taxon>
        <taxon>Alteromonadales</taxon>
        <taxon>Colwelliaceae</taxon>
        <taxon>Thalassomonas</taxon>
    </lineage>
</organism>
<reference evidence="1 2" key="2">
    <citation type="journal article" date="2022" name="Mar. Drugs">
        <title>Bioassay-Guided Fractionation Leads to the Detection of Cholic Acid Generated by the Rare Thalassomonas sp.</title>
        <authorList>
            <person name="Pheiffer F."/>
            <person name="Schneider Y.K."/>
            <person name="Hansen E.H."/>
            <person name="Andersen J.H."/>
            <person name="Isaksson J."/>
            <person name="Busche T."/>
            <person name="R C."/>
            <person name="Kalinowski J."/>
            <person name="Zyl L.V."/>
            <person name="Trindade M."/>
        </authorList>
    </citation>
    <scope>NUCLEOTIDE SEQUENCE [LARGE SCALE GENOMIC DNA]</scope>
    <source>
        <strain evidence="1 2">A5K-106</strain>
    </source>
</reference>
<gene>
    <name evidence="1" type="ORF">SG35_021435</name>
</gene>
<proteinExistence type="predicted"/>
<reference evidence="1 2" key="1">
    <citation type="journal article" date="2015" name="Genome Announc.">
        <title>Draft Genome Sequences of Marine Isolates of Thalassomonas viridans and Thalassomonas actiniarum.</title>
        <authorList>
            <person name="Olonade I."/>
            <person name="van Zyl L.J."/>
            <person name="Trindade M."/>
        </authorList>
    </citation>
    <scope>NUCLEOTIDE SEQUENCE [LARGE SCALE GENOMIC DNA]</scope>
    <source>
        <strain evidence="1 2">A5K-106</strain>
    </source>
</reference>
<name>A0AAE9YM23_9GAMM</name>
<evidence type="ECO:0000313" key="1">
    <source>
        <dbReference type="EMBL" id="WDD97834.1"/>
    </source>
</evidence>
<sequence>MTTTRLKWLLIFGITLVLAYIFSTGQISVNRVIAETMATNNKAPFQCRISLADKQVLEAGVWINFTISNTSDQDLELLSWYTPFEGFMGELFVIKDVEGKTLSYQGPKVKRLTPQPSDFISISAHSELDTGLDLTLVYPLSKGSYSISLKPRRLEYKTRVNDAGLLPFNCPAQELTLDIH</sequence>
<dbReference type="KEGG" id="tact:SG35_021435"/>
<dbReference type="RefSeq" id="WP_044832100.1">
    <property type="nucleotide sequence ID" value="NZ_CP059735.1"/>
</dbReference>
<dbReference type="EMBL" id="CP059735">
    <property type="protein sequence ID" value="WDD97834.1"/>
    <property type="molecule type" value="Genomic_DNA"/>
</dbReference>